<name>A0ABN9G4X2_9NEOB</name>
<proteinExistence type="predicted"/>
<evidence type="ECO:0000313" key="2">
    <source>
        <dbReference type="Proteomes" id="UP001162483"/>
    </source>
</evidence>
<evidence type="ECO:0000313" key="1">
    <source>
        <dbReference type="EMBL" id="CAI9604284.1"/>
    </source>
</evidence>
<protein>
    <submittedName>
        <fullName evidence="1">Uncharacterized protein</fullName>
    </submittedName>
</protein>
<keyword evidence="2" id="KW-1185">Reference proteome</keyword>
<organism evidence="1 2">
    <name type="scientific">Staurois parvus</name>
    <dbReference type="NCBI Taxonomy" id="386267"/>
    <lineage>
        <taxon>Eukaryota</taxon>
        <taxon>Metazoa</taxon>
        <taxon>Chordata</taxon>
        <taxon>Craniata</taxon>
        <taxon>Vertebrata</taxon>
        <taxon>Euteleostomi</taxon>
        <taxon>Amphibia</taxon>
        <taxon>Batrachia</taxon>
        <taxon>Anura</taxon>
        <taxon>Neobatrachia</taxon>
        <taxon>Ranoidea</taxon>
        <taxon>Ranidae</taxon>
        <taxon>Staurois</taxon>
    </lineage>
</organism>
<sequence length="42" mass="4688">MHMISLVCIAREVFFFSLGRVLVISTEPIITAQTEVRSFASS</sequence>
<gene>
    <name evidence="1" type="ORF">SPARVUS_LOCUS13436829</name>
</gene>
<dbReference type="EMBL" id="CATNWA010017951">
    <property type="protein sequence ID" value="CAI9604284.1"/>
    <property type="molecule type" value="Genomic_DNA"/>
</dbReference>
<dbReference type="Proteomes" id="UP001162483">
    <property type="component" value="Unassembled WGS sequence"/>
</dbReference>
<comment type="caution">
    <text evidence="1">The sequence shown here is derived from an EMBL/GenBank/DDBJ whole genome shotgun (WGS) entry which is preliminary data.</text>
</comment>
<accession>A0ABN9G4X2</accession>
<reference evidence="1" key="1">
    <citation type="submission" date="2023-05" db="EMBL/GenBank/DDBJ databases">
        <authorList>
            <person name="Stuckert A."/>
        </authorList>
    </citation>
    <scope>NUCLEOTIDE SEQUENCE</scope>
</reference>